<evidence type="ECO:0000313" key="2">
    <source>
        <dbReference type="Proteomes" id="UP000596742"/>
    </source>
</evidence>
<dbReference type="Proteomes" id="UP000596742">
    <property type="component" value="Unassembled WGS sequence"/>
</dbReference>
<dbReference type="EMBL" id="UYJE01004823">
    <property type="protein sequence ID" value="VDI31753.1"/>
    <property type="molecule type" value="Genomic_DNA"/>
</dbReference>
<keyword evidence="2" id="KW-1185">Reference proteome</keyword>
<gene>
    <name evidence="1" type="ORF">MGAL_10B018725</name>
</gene>
<comment type="caution">
    <text evidence="1">The sequence shown here is derived from an EMBL/GenBank/DDBJ whole genome shotgun (WGS) entry which is preliminary data.</text>
</comment>
<dbReference type="OrthoDB" id="6145741at2759"/>
<protein>
    <submittedName>
        <fullName evidence="1">Uncharacterized protein</fullName>
    </submittedName>
</protein>
<sequence length="152" mass="17825">MEMLTGGDYFGESLSQTFLNIKSDRYSYQYQDWEPIRRDNYLRHIKRHEFQQIGGGSTEANADKENESEPCNFKALNGTVETHIFEAKGLNKFDPMTFLKSQYDDVKEIIKFKIKERGGIKWYLSMKVKMSRRKGDDVETAEPHFRGNVRPV</sequence>
<name>A0A8B6EBT2_MYTGA</name>
<dbReference type="AlphaFoldDB" id="A0A8B6EBT2"/>
<evidence type="ECO:0000313" key="1">
    <source>
        <dbReference type="EMBL" id="VDI31753.1"/>
    </source>
</evidence>
<proteinExistence type="predicted"/>
<accession>A0A8B6EBT2</accession>
<reference evidence="1" key="1">
    <citation type="submission" date="2018-11" db="EMBL/GenBank/DDBJ databases">
        <authorList>
            <person name="Alioto T."/>
            <person name="Alioto T."/>
        </authorList>
    </citation>
    <scope>NUCLEOTIDE SEQUENCE</scope>
</reference>
<organism evidence="1 2">
    <name type="scientific">Mytilus galloprovincialis</name>
    <name type="common">Mediterranean mussel</name>
    <dbReference type="NCBI Taxonomy" id="29158"/>
    <lineage>
        <taxon>Eukaryota</taxon>
        <taxon>Metazoa</taxon>
        <taxon>Spiralia</taxon>
        <taxon>Lophotrochozoa</taxon>
        <taxon>Mollusca</taxon>
        <taxon>Bivalvia</taxon>
        <taxon>Autobranchia</taxon>
        <taxon>Pteriomorphia</taxon>
        <taxon>Mytilida</taxon>
        <taxon>Mytiloidea</taxon>
        <taxon>Mytilidae</taxon>
        <taxon>Mytilinae</taxon>
        <taxon>Mytilus</taxon>
    </lineage>
</organism>